<accession>A0A916ZS18</accession>
<reference evidence="4" key="2">
    <citation type="submission" date="2020-09" db="EMBL/GenBank/DDBJ databases">
        <authorList>
            <person name="Sun Q."/>
            <person name="Zhou Y."/>
        </authorList>
    </citation>
    <scope>NUCLEOTIDE SEQUENCE</scope>
    <source>
        <strain evidence="4">CGMCC 1.15367</strain>
    </source>
</reference>
<dbReference type="AlphaFoldDB" id="A0A916ZS18"/>
<keyword evidence="5" id="KW-1185">Reference proteome</keyword>
<dbReference type="Gene3D" id="3.30.420.40">
    <property type="match status" value="2"/>
</dbReference>
<feature type="domain" description="Carbohydrate kinase FGGY C-terminal" evidence="3">
    <location>
        <begin position="268"/>
        <end position="457"/>
    </location>
</feature>
<sequence length="516" mass="53593">MTAYLIGIDFGSESARGVRIDLATGRQEASRVHAYRHGIVTGALGGRALPPGFALQVPADYLAAAEDILTHLGQGREIAGIGIDFTASSPLPARADGTALADLHPDAPHAQVKLWKHSAQAQADAINARGGAFLAPFGGRVSGEWLLAKAAETASAAPELWDETERFIEAGDWLVWQLTGEEARSLDFAAYKAQYSAEAGYPEGVVPGLAARLAPPRPVGSPAGALTPDWRRRTGIVGAATVAVAAIDSHGVLPAVGAVAPGLFVGALGTSAGFLVLDGTARGLPPGLEGAAFGAALPDLWCHEAGQAAFGDMLAWYVRAFPRDGDLSRNFALHNAAAASVPPGSDGLIALDWFAGNRVPLADSRLSGLVLGLSLKTRPEAIYRALIEALCHGTRAILDTALAGGVPIERVIMTSGLTRSNPLLVQILADTLDRPVEVPEIDNPTAVGAAIHGAVACGAVAGFAAGAARFGARDCLIYRPDAGRAALHDRLYDQYRRLAADTALRESMHALQAFRP</sequence>
<evidence type="ECO:0000313" key="4">
    <source>
        <dbReference type="EMBL" id="GGE11441.1"/>
    </source>
</evidence>
<dbReference type="GO" id="GO:0005737">
    <property type="term" value="C:cytoplasm"/>
    <property type="evidence" value="ECO:0007669"/>
    <property type="project" value="TreeGrafter"/>
</dbReference>
<dbReference type="RefSeq" id="WP_188910442.1">
    <property type="nucleotide sequence ID" value="NZ_BMIQ01000005.1"/>
</dbReference>
<dbReference type="InterPro" id="IPR018485">
    <property type="entry name" value="FGGY_C"/>
</dbReference>
<dbReference type="PANTHER" id="PTHR43435:SF4">
    <property type="entry name" value="FGGY CARBOHYDRATE KINASE DOMAIN-CONTAINING PROTEIN"/>
    <property type="match status" value="1"/>
</dbReference>
<keyword evidence="2" id="KW-0418">Kinase</keyword>
<dbReference type="InterPro" id="IPR000577">
    <property type="entry name" value="Carb_kinase_FGGY"/>
</dbReference>
<dbReference type="GO" id="GO:0019150">
    <property type="term" value="F:D-ribulokinase activity"/>
    <property type="evidence" value="ECO:0007669"/>
    <property type="project" value="TreeGrafter"/>
</dbReference>
<dbReference type="PIRSF" id="PIRSF000538">
    <property type="entry name" value="GlpK"/>
    <property type="match status" value="1"/>
</dbReference>
<dbReference type="PANTHER" id="PTHR43435">
    <property type="entry name" value="RIBULOKINASE"/>
    <property type="match status" value="1"/>
</dbReference>
<dbReference type="InterPro" id="IPR043129">
    <property type="entry name" value="ATPase_NBD"/>
</dbReference>
<organism evidence="4 5">
    <name type="scientific">Aureimonas endophytica</name>
    <dbReference type="NCBI Taxonomy" id="2027858"/>
    <lineage>
        <taxon>Bacteria</taxon>
        <taxon>Pseudomonadati</taxon>
        <taxon>Pseudomonadota</taxon>
        <taxon>Alphaproteobacteria</taxon>
        <taxon>Hyphomicrobiales</taxon>
        <taxon>Aurantimonadaceae</taxon>
        <taxon>Aureimonas</taxon>
    </lineage>
</organism>
<proteinExistence type="predicted"/>
<dbReference type="EMBL" id="BMIQ01000005">
    <property type="protein sequence ID" value="GGE11441.1"/>
    <property type="molecule type" value="Genomic_DNA"/>
</dbReference>
<evidence type="ECO:0000313" key="5">
    <source>
        <dbReference type="Proteomes" id="UP000644699"/>
    </source>
</evidence>
<dbReference type="Proteomes" id="UP000644699">
    <property type="component" value="Unassembled WGS sequence"/>
</dbReference>
<reference evidence="4" key="1">
    <citation type="journal article" date="2014" name="Int. J. Syst. Evol. Microbiol.">
        <title>Complete genome sequence of Corynebacterium casei LMG S-19264T (=DSM 44701T), isolated from a smear-ripened cheese.</title>
        <authorList>
            <consortium name="US DOE Joint Genome Institute (JGI-PGF)"/>
            <person name="Walter F."/>
            <person name="Albersmeier A."/>
            <person name="Kalinowski J."/>
            <person name="Ruckert C."/>
        </authorList>
    </citation>
    <scope>NUCLEOTIDE SEQUENCE</scope>
    <source>
        <strain evidence="4">CGMCC 1.15367</strain>
    </source>
</reference>
<evidence type="ECO:0000259" key="3">
    <source>
        <dbReference type="Pfam" id="PF02782"/>
    </source>
</evidence>
<comment type="caution">
    <text evidence="4">The sequence shown here is derived from an EMBL/GenBank/DDBJ whole genome shotgun (WGS) entry which is preliminary data.</text>
</comment>
<name>A0A916ZS18_9HYPH</name>
<evidence type="ECO:0000256" key="1">
    <source>
        <dbReference type="ARBA" id="ARBA00022679"/>
    </source>
</evidence>
<evidence type="ECO:0000256" key="2">
    <source>
        <dbReference type="ARBA" id="ARBA00022777"/>
    </source>
</evidence>
<dbReference type="SUPFAM" id="SSF53067">
    <property type="entry name" value="Actin-like ATPase domain"/>
    <property type="match status" value="2"/>
</dbReference>
<protein>
    <submittedName>
        <fullName evidence="4">Ribulokinase</fullName>
    </submittedName>
</protein>
<dbReference type="GO" id="GO:0019321">
    <property type="term" value="P:pentose metabolic process"/>
    <property type="evidence" value="ECO:0007669"/>
    <property type="project" value="TreeGrafter"/>
</dbReference>
<keyword evidence="1" id="KW-0808">Transferase</keyword>
<gene>
    <name evidence="4" type="primary">araB</name>
    <name evidence="4" type="ORF">GCM10011390_33180</name>
</gene>
<dbReference type="Pfam" id="PF02782">
    <property type="entry name" value="FGGY_C"/>
    <property type="match status" value="1"/>
</dbReference>